<dbReference type="OrthoDB" id="19923at2759"/>
<sequence length="246" mass="27131">MAEDGAEEARMDTLNRQAYKLIFRDWKIWLASLTLQGVGITGYSLAFFMPTILVEFGWKARDAQVHSIPVYAAAAVAMILVAWLSDRYKHRYGFIILCCSVATIGYGLLLGQQHLPRPAKYGALFLAAMGGWSAVPVAVVWLSNNVSGHWKRAFAAGIQLSLGNTSGLVATNVFLDRESPRYVTGYAVALALTWLGAAAATVLVLALRAENRRRDAGARDYRLRRGRPAEEVRNLGDDHPSFRFTL</sequence>
<dbReference type="OMA" id="QIAYASE"/>
<dbReference type="SUPFAM" id="SSF103473">
    <property type="entry name" value="MFS general substrate transporter"/>
    <property type="match status" value="1"/>
</dbReference>
<dbReference type="InterPro" id="IPR036259">
    <property type="entry name" value="MFS_trans_sf"/>
</dbReference>
<dbReference type="FunFam" id="1.20.1250.20:FF:000068">
    <property type="entry name" value="MFS general substrate transporter"/>
    <property type="match status" value="1"/>
</dbReference>
<name>A0A1S8A9C6_ROSNE</name>
<keyword evidence="4 6" id="KW-1133">Transmembrane helix</keyword>
<feature type="transmembrane region" description="Helical" evidence="6">
    <location>
        <begin position="28"/>
        <end position="48"/>
    </location>
</feature>
<dbReference type="GO" id="GO:0016020">
    <property type="term" value="C:membrane"/>
    <property type="evidence" value="ECO:0007669"/>
    <property type="project" value="UniProtKB-SubCell"/>
</dbReference>
<dbReference type="EMBL" id="DF977481">
    <property type="protein sequence ID" value="GAW26552.1"/>
    <property type="molecule type" value="Genomic_DNA"/>
</dbReference>
<feature type="transmembrane region" description="Helical" evidence="6">
    <location>
        <begin position="68"/>
        <end position="85"/>
    </location>
</feature>
<keyword evidence="8" id="KW-1185">Reference proteome</keyword>
<dbReference type="Proteomes" id="UP000054516">
    <property type="component" value="Unassembled WGS sequence"/>
</dbReference>
<evidence type="ECO:0000256" key="1">
    <source>
        <dbReference type="ARBA" id="ARBA00004141"/>
    </source>
</evidence>
<evidence type="ECO:0000256" key="5">
    <source>
        <dbReference type="ARBA" id="ARBA00023136"/>
    </source>
</evidence>
<dbReference type="Gene3D" id="1.20.1250.20">
    <property type="entry name" value="MFS general substrate transporter like domains"/>
    <property type="match status" value="1"/>
</dbReference>
<reference evidence="7" key="1">
    <citation type="submission" date="2016-03" db="EMBL/GenBank/DDBJ databases">
        <title>Draft genome sequence of Rosellinia necatrix.</title>
        <authorList>
            <person name="Kanematsu S."/>
        </authorList>
    </citation>
    <scope>NUCLEOTIDE SEQUENCE [LARGE SCALE GENOMIC DNA]</scope>
    <source>
        <strain evidence="7">W97</strain>
    </source>
</reference>
<evidence type="ECO:0000256" key="4">
    <source>
        <dbReference type="ARBA" id="ARBA00022989"/>
    </source>
</evidence>
<evidence type="ECO:0000256" key="2">
    <source>
        <dbReference type="ARBA" id="ARBA00022448"/>
    </source>
</evidence>
<evidence type="ECO:0000256" key="3">
    <source>
        <dbReference type="ARBA" id="ARBA00022692"/>
    </source>
</evidence>
<dbReference type="Pfam" id="PF07690">
    <property type="entry name" value="MFS_1"/>
    <property type="match status" value="1"/>
</dbReference>
<organism evidence="7">
    <name type="scientific">Rosellinia necatrix</name>
    <name type="common">White root-rot fungus</name>
    <dbReference type="NCBI Taxonomy" id="77044"/>
    <lineage>
        <taxon>Eukaryota</taxon>
        <taxon>Fungi</taxon>
        <taxon>Dikarya</taxon>
        <taxon>Ascomycota</taxon>
        <taxon>Pezizomycotina</taxon>
        <taxon>Sordariomycetes</taxon>
        <taxon>Xylariomycetidae</taxon>
        <taxon>Xylariales</taxon>
        <taxon>Xylariaceae</taxon>
        <taxon>Rosellinia</taxon>
    </lineage>
</organism>
<evidence type="ECO:0000256" key="6">
    <source>
        <dbReference type="SAM" id="Phobius"/>
    </source>
</evidence>
<comment type="subcellular location">
    <subcellularLocation>
        <location evidence="1">Membrane</location>
        <topology evidence="1">Multi-pass membrane protein</topology>
    </subcellularLocation>
</comment>
<evidence type="ECO:0000313" key="7">
    <source>
        <dbReference type="EMBL" id="GAW26552.1"/>
    </source>
</evidence>
<feature type="transmembrane region" description="Helical" evidence="6">
    <location>
        <begin position="154"/>
        <end position="174"/>
    </location>
</feature>
<feature type="transmembrane region" description="Helical" evidence="6">
    <location>
        <begin position="186"/>
        <end position="207"/>
    </location>
</feature>
<keyword evidence="3 6" id="KW-0812">Transmembrane</keyword>
<dbReference type="STRING" id="77044.A0A1S8A9C6"/>
<proteinExistence type="predicted"/>
<gene>
    <name evidence="7" type="ORF">SAMD00023353_3601100</name>
</gene>
<dbReference type="GO" id="GO:0022857">
    <property type="term" value="F:transmembrane transporter activity"/>
    <property type="evidence" value="ECO:0007669"/>
    <property type="project" value="InterPro"/>
</dbReference>
<accession>A0A1S8A9C6</accession>
<dbReference type="PANTHER" id="PTHR43791">
    <property type="entry name" value="PERMEASE-RELATED"/>
    <property type="match status" value="1"/>
</dbReference>
<dbReference type="AlphaFoldDB" id="A0A1S8A9C6"/>
<feature type="transmembrane region" description="Helical" evidence="6">
    <location>
        <begin position="92"/>
        <end position="109"/>
    </location>
</feature>
<feature type="transmembrane region" description="Helical" evidence="6">
    <location>
        <begin position="121"/>
        <end position="142"/>
    </location>
</feature>
<keyword evidence="2" id="KW-0813">Transport</keyword>
<keyword evidence="5 6" id="KW-0472">Membrane</keyword>
<protein>
    <submittedName>
        <fullName evidence="7">Putative major facilitator superfamily protein</fullName>
    </submittedName>
</protein>
<evidence type="ECO:0000313" key="8">
    <source>
        <dbReference type="Proteomes" id="UP000054516"/>
    </source>
</evidence>
<dbReference type="InterPro" id="IPR011701">
    <property type="entry name" value="MFS"/>
</dbReference>
<dbReference type="PANTHER" id="PTHR43791:SF52">
    <property type="entry name" value="TRANSPORTER, PUTATIVE (AFU_ORTHOLOGUE AFUA_1G11820)-RELATED"/>
    <property type="match status" value="1"/>
</dbReference>